<feature type="compositionally biased region" description="Polar residues" evidence="6">
    <location>
        <begin position="122"/>
        <end position="157"/>
    </location>
</feature>
<evidence type="ECO:0000256" key="1">
    <source>
        <dbReference type="ARBA" id="ARBA00006750"/>
    </source>
</evidence>
<dbReference type="EnsemblMetazoa" id="XM_030990486">
    <property type="protein sequence ID" value="XP_030846346"/>
    <property type="gene ID" value="LOC756927"/>
</dbReference>
<feature type="domain" description="CBS" evidence="7">
    <location>
        <begin position="469"/>
        <end position="528"/>
    </location>
</feature>
<dbReference type="InterPro" id="IPR050511">
    <property type="entry name" value="AMPK_gamma/SDS23_families"/>
</dbReference>
<evidence type="ECO:0000256" key="4">
    <source>
        <dbReference type="ARBA" id="ARBA00025878"/>
    </source>
</evidence>
<dbReference type="AlphaFoldDB" id="A0A7M7P5J9"/>
<feature type="compositionally biased region" description="Polar residues" evidence="6">
    <location>
        <begin position="76"/>
        <end position="96"/>
    </location>
</feature>
<proteinExistence type="inferred from homology"/>
<dbReference type="GO" id="GO:0043609">
    <property type="term" value="P:regulation of carbon utilization"/>
    <property type="evidence" value="ECO:0000318"/>
    <property type="project" value="GO_Central"/>
</dbReference>
<evidence type="ECO:0000256" key="2">
    <source>
        <dbReference type="ARBA" id="ARBA00022737"/>
    </source>
</evidence>
<dbReference type="InterPro" id="IPR000644">
    <property type="entry name" value="CBS_dom"/>
</dbReference>
<dbReference type="CDD" id="cd04641">
    <property type="entry name" value="CBS_euAMPK_gamma-like_repeat2"/>
    <property type="match status" value="1"/>
</dbReference>
<dbReference type="SUPFAM" id="SSF54631">
    <property type="entry name" value="CBS-domain pair"/>
    <property type="match status" value="2"/>
</dbReference>
<comment type="subunit">
    <text evidence="4">AMPK is a heterotrimer of an alpha catalytic subunit (PRKAA1 or PRKAA2), a beta (PRKAB1 or PRKAB2) and a gamma non-catalytic subunits (PRKAG1, PRKAG2 or PRKAG3). Interacts with FNIP1 and FNIP2.</text>
</comment>
<dbReference type="OrthoDB" id="449052at2759"/>
<dbReference type="Proteomes" id="UP000007110">
    <property type="component" value="Unassembled WGS sequence"/>
</dbReference>
<dbReference type="GO" id="GO:0019901">
    <property type="term" value="F:protein kinase binding"/>
    <property type="evidence" value="ECO:0000318"/>
    <property type="project" value="GO_Central"/>
</dbReference>
<feature type="domain" description="CBS" evidence="7">
    <location>
        <begin position="240"/>
        <end position="300"/>
    </location>
</feature>
<feature type="domain" description="CBS" evidence="7">
    <location>
        <begin position="397"/>
        <end position="457"/>
    </location>
</feature>
<dbReference type="CDD" id="cd04618">
    <property type="entry name" value="CBS_euAMPK_gamma-like_repeat1"/>
    <property type="match status" value="1"/>
</dbReference>
<name>A0A7M7P5J9_STRPU</name>
<reference evidence="9" key="1">
    <citation type="submission" date="2015-02" db="EMBL/GenBank/DDBJ databases">
        <title>Genome sequencing for Strongylocentrotus purpuratus.</title>
        <authorList>
            <person name="Murali S."/>
            <person name="Liu Y."/>
            <person name="Vee V."/>
            <person name="English A."/>
            <person name="Wang M."/>
            <person name="Skinner E."/>
            <person name="Han Y."/>
            <person name="Muzny D.M."/>
            <person name="Worley K.C."/>
            <person name="Gibbs R.A."/>
        </authorList>
    </citation>
    <scope>NUCLEOTIDE SEQUENCE</scope>
</reference>
<dbReference type="PROSITE" id="PS51371">
    <property type="entry name" value="CBS"/>
    <property type="match status" value="4"/>
</dbReference>
<feature type="region of interest" description="Disordered" evidence="6">
    <location>
        <begin position="524"/>
        <end position="543"/>
    </location>
</feature>
<dbReference type="PANTHER" id="PTHR13780">
    <property type="entry name" value="AMP-ACTIVATED PROTEIN KINASE, GAMMA REGULATORY SUBUNIT"/>
    <property type="match status" value="1"/>
</dbReference>
<feature type="region of interest" description="Disordered" evidence="6">
    <location>
        <begin position="70"/>
        <end position="157"/>
    </location>
</feature>
<accession>A0A7M7P5J9</accession>
<dbReference type="GeneID" id="756927"/>
<keyword evidence="3 5" id="KW-0129">CBS domain</keyword>
<evidence type="ECO:0000259" key="7">
    <source>
        <dbReference type="PROSITE" id="PS51371"/>
    </source>
</evidence>
<dbReference type="GO" id="GO:0045722">
    <property type="term" value="P:positive regulation of gluconeogenesis"/>
    <property type="evidence" value="ECO:0000318"/>
    <property type="project" value="GO_Central"/>
</dbReference>
<dbReference type="InParanoid" id="A0A7M7P5J9"/>
<dbReference type="FunCoup" id="A0A7M7P5J9">
    <property type="interactions" value="1634"/>
</dbReference>
<evidence type="ECO:0000256" key="5">
    <source>
        <dbReference type="PROSITE-ProRule" id="PRU00703"/>
    </source>
</evidence>
<dbReference type="GO" id="GO:0005737">
    <property type="term" value="C:cytoplasm"/>
    <property type="evidence" value="ECO:0000318"/>
    <property type="project" value="GO_Central"/>
</dbReference>
<dbReference type="GO" id="GO:0005634">
    <property type="term" value="C:nucleus"/>
    <property type="evidence" value="ECO:0000318"/>
    <property type="project" value="GO_Central"/>
</dbReference>
<protein>
    <recommendedName>
        <fullName evidence="7">CBS domain-containing protein</fullName>
    </recommendedName>
</protein>
<dbReference type="RefSeq" id="XP_030846346.1">
    <property type="nucleotide sequence ID" value="XM_030990486.1"/>
</dbReference>
<dbReference type="PANTHER" id="PTHR13780:SF35">
    <property type="entry name" value="LD22662P"/>
    <property type="match status" value="1"/>
</dbReference>
<dbReference type="GO" id="GO:0016208">
    <property type="term" value="F:AMP binding"/>
    <property type="evidence" value="ECO:0000318"/>
    <property type="project" value="GO_Central"/>
</dbReference>
<dbReference type="GO" id="GO:0019887">
    <property type="term" value="F:protein kinase regulator activity"/>
    <property type="evidence" value="ECO:0000318"/>
    <property type="project" value="GO_Central"/>
</dbReference>
<dbReference type="InterPro" id="IPR046342">
    <property type="entry name" value="CBS_dom_sf"/>
</dbReference>
<dbReference type="Pfam" id="PF00571">
    <property type="entry name" value="CBS"/>
    <property type="match status" value="4"/>
</dbReference>
<reference evidence="8" key="2">
    <citation type="submission" date="2021-01" db="UniProtKB">
        <authorList>
            <consortium name="EnsemblMetazoa"/>
        </authorList>
    </citation>
    <scope>IDENTIFICATION</scope>
</reference>
<dbReference type="SMART" id="SM00116">
    <property type="entry name" value="CBS"/>
    <property type="match status" value="4"/>
</dbReference>
<keyword evidence="2" id="KW-0677">Repeat</keyword>
<keyword evidence="9" id="KW-1185">Reference proteome</keyword>
<dbReference type="KEGG" id="spu:756927"/>
<comment type="similarity">
    <text evidence="1">Belongs to the 5'-AMP-activated protein kinase gamma subunit family.</text>
</comment>
<dbReference type="Gene3D" id="3.10.580.10">
    <property type="entry name" value="CBS-domain"/>
    <property type="match status" value="2"/>
</dbReference>
<dbReference type="GO" id="GO:0042149">
    <property type="term" value="P:cellular response to glucose starvation"/>
    <property type="evidence" value="ECO:0000318"/>
    <property type="project" value="GO_Central"/>
</dbReference>
<dbReference type="GO" id="GO:0031588">
    <property type="term" value="C:nucleotide-activated protein kinase complex"/>
    <property type="evidence" value="ECO:0000318"/>
    <property type="project" value="GO_Central"/>
</dbReference>
<organism evidence="8 9">
    <name type="scientific">Strongylocentrotus purpuratus</name>
    <name type="common">Purple sea urchin</name>
    <dbReference type="NCBI Taxonomy" id="7668"/>
    <lineage>
        <taxon>Eukaryota</taxon>
        <taxon>Metazoa</taxon>
        <taxon>Echinodermata</taxon>
        <taxon>Eleutherozoa</taxon>
        <taxon>Echinozoa</taxon>
        <taxon>Echinoidea</taxon>
        <taxon>Euechinoidea</taxon>
        <taxon>Echinacea</taxon>
        <taxon>Camarodonta</taxon>
        <taxon>Echinidea</taxon>
        <taxon>Strongylocentrotidae</taxon>
        <taxon>Strongylocentrotus</taxon>
    </lineage>
</organism>
<evidence type="ECO:0000313" key="9">
    <source>
        <dbReference type="Proteomes" id="UP000007110"/>
    </source>
</evidence>
<sequence>MIRHDELVAKGGGPERKRRWSVPGWTTPAYVKSCFPGVGKGSTRHVRLRHNSSGTIPSVDLSSFAMPFLESEERSPGSSQAGSNSPSPAGSLTNIDNNRRYTFPSNIAKPGKRRWHSGPAPATSTGQQSPSSGKLLYSTTQSRSVVGSPSSTGSHSYVSGLQQLRLQDYNKEPERRLPRRVLVRQFSDQGESASVPFHPKKRLEPLRVRSYSESYVKKKEEEDMTFVRFMKNHKCYEIIPTSSKLVVFDAELLVKKAFYALVYNGVRAAPLWDSSKQDFVGMLTITDFINILQYYYKSPLVKMDELEEHKIATWREVLKEKARPLVWINPDQSLFEAVKMLIQQKIHRLPVIDNATGNVIYILTHKRILKFLALLQKTEIKSPSFLKKTLKELNIGTYTNIATARPDTPLITALNMFINKRVSALPIVDENNKIVDIYAKFDVINLAAEKTYNNLDITIQQALQFRQTYFEGVSTCKASETLETIMERIIKAGVHRLVVTDDEKHVIGVISLSDILNSLVLKPAGVPSRKSSSSSSTQGSPRV</sequence>
<feature type="region of interest" description="Disordered" evidence="6">
    <location>
        <begin position="1"/>
        <end position="20"/>
    </location>
</feature>
<dbReference type="GO" id="GO:0006110">
    <property type="term" value="P:regulation of glycolytic process"/>
    <property type="evidence" value="ECO:0000318"/>
    <property type="project" value="GO_Central"/>
</dbReference>
<evidence type="ECO:0000256" key="6">
    <source>
        <dbReference type="SAM" id="MobiDB-lite"/>
    </source>
</evidence>
<evidence type="ECO:0000313" key="8">
    <source>
        <dbReference type="EnsemblMetazoa" id="XP_030846346"/>
    </source>
</evidence>
<evidence type="ECO:0000256" key="3">
    <source>
        <dbReference type="ARBA" id="ARBA00023122"/>
    </source>
</evidence>
<feature type="domain" description="CBS" evidence="7">
    <location>
        <begin position="321"/>
        <end position="380"/>
    </location>
</feature>